<dbReference type="PANTHER" id="PTHR47977">
    <property type="entry name" value="RAS-RELATED PROTEIN RAB"/>
    <property type="match status" value="1"/>
</dbReference>
<dbReference type="PRINTS" id="PR00449">
    <property type="entry name" value="RASTRNSFRMNG"/>
</dbReference>
<dbReference type="PROSITE" id="PS51419">
    <property type="entry name" value="RAB"/>
    <property type="match status" value="1"/>
</dbReference>
<dbReference type="RefSeq" id="XP_066916333.1">
    <property type="nucleotide sequence ID" value="XM_067060232.1"/>
</dbReference>
<dbReference type="InterPro" id="IPR027417">
    <property type="entry name" value="P-loop_NTPase"/>
</dbReference>
<dbReference type="SUPFAM" id="SSF52540">
    <property type="entry name" value="P-loop containing nucleoside triphosphate hydrolases"/>
    <property type="match status" value="1"/>
</dbReference>
<dbReference type="Pfam" id="PF00071">
    <property type="entry name" value="Ras"/>
    <property type="match status" value="1"/>
</dbReference>
<keyword evidence="1" id="KW-0547">Nucleotide-binding</keyword>
<evidence type="ECO:0000313" key="4">
    <source>
        <dbReference type="Proteomes" id="UP000594262"/>
    </source>
</evidence>
<proteinExistence type="predicted"/>
<name>A0A7M5UP33_9CNID</name>
<dbReference type="Gene3D" id="3.40.50.300">
    <property type="entry name" value="P-loop containing nucleotide triphosphate hydrolases"/>
    <property type="match status" value="1"/>
</dbReference>
<dbReference type="OrthoDB" id="265044at2759"/>
<dbReference type="Proteomes" id="UP000594262">
    <property type="component" value="Unplaced"/>
</dbReference>
<keyword evidence="4" id="KW-1185">Reference proteome</keyword>
<dbReference type="InterPro" id="IPR001806">
    <property type="entry name" value="Small_GTPase"/>
</dbReference>
<evidence type="ECO:0000313" key="3">
    <source>
        <dbReference type="EnsemblMetazoa" id="CLYHEMP002272.1"/>
    </source>
</evidence>
<dbReference type="GeneID" id="136803495"/>
<dbReference type="SMART" id="SM00174">
    <property type="entry name" value="RHO"/>
    <property type="match status" value="1"/>
</dbReference>
<evidence type="ECO:0000256" key="1">
    <source>
        <dbReference type="ARBA" id="ARBA00022741"/>
    </source>
</evidence>
<accession>A0A7M5UP33</accession>
<dbReference type="CDD" id="cd00154">
    <property type="entry name" value="Rab"/>
    <property type="match status" value="1"/>
</dbReference>
<keyword evidence="2" id="KW-0342">GTP-binding</keyword>
<dbReference type="SMART" id="SM00173">
    <property type="entry name" value="RAS"/>
    <property type="match status" value="1"/>
</dbReference>
<dbReference type="PROSITE" id="PS51421">
    <property type="entry name" value="RAS"/>
    <property type="match status" value="1"/>
</dbReference>
<dbReference type="NCBIfam" id="TIGR00231">
    <property type="entry name" value="small_GTP"/>
    <property type="match status" value="1"/>
</dbReference>
<dbReference type="GO" id="GO:0003924">
    <property type="term" value="F:GTPase activity"/>
    <property type="evidence" value="ECO:0007669"/>
    <property type="project" value="InterPro"/>
</dbReference>
<dbReference type="SMART" id="SM00175">
    <property type="entry name" value="RAB"/>
    <property type="match status" value="1"/>
</dbReference>
<dbReference type="GO" id="GO:0005525">
    <property type="term" value="F:GTP binding"/>
    <property type="evidence" value="ECO:0007669"/>
    <property type="project" value="UniProtKB-KW"/>
</dbReference>
<dbReference type="AlphaFoldDB" id="A0A7M5UP33"/>
<protein>
    <submittedName>
        <fullName evidence="3">Uncharacterized protein</fullName>
    </submittedName>
</protein>
<dbReference type="InterPro" id="IPR050227">
    <property type="entry name" value="Rab"/>
</dbReference>
<sequence>MSTTTSNPYYNQRKMTRHELLKSNVEHRHHNHPTKKTNTFVPPKDALIEENCVGDFNNEYNIVIIGDRGVGKSSILFKHTTDMYSQTYLPTIGVDFRRSVIKSRDNDINATLKLWDTPGTIPEIKPTSKDLFRSASAFLCIYDVTNIESYNNMYHWMNLIRKYSLDQSQLVVIGNKTDLTNERRLSKEDGMRLAASYGAKFMETNVPQKRNIQKLFERLAVNLSK</sequence>
<evidence type="ECO:0000256" key="2">
    <source>
        <dbReference type="ARBA" id="ARBA00023134"/>
    </source>
</evidence>
<dbReference type="FunFam" id="3.40.50.300:FF:001447">
    <property type="entry name" value="Ras-related protein Rab-1B"/>
    <property type="match status" value="1"/>
</dbReference>
<reference evidence="3" key="1">
    <citation type="submission" date="2021-01" db="UniProtKB">
        <authorList>
            <consortium name="EnsemblMetazoa"/>
        </authorList>
    </citation>
    <scope>IDENTIFICATION</scope>
</reference>
<dbReference type="EnsemblMetazoa" id="CLYHEMT002272.1">
    <property type="protein sequence ID" value="CLYHEMP002272.1"/>
    <property type="gene ID" value="CLYHEMG002272"/>
</dbReference>
<organism evidence="3 4">
    <name type="scientific">Clytia hemisphaerica</name>
    <dbReference type="NCBI Taxonomy" id="252671"/>
    <lineage>
        <taxon>Eukaryota</taxon>
        <taxon>Metazoa</taxon>
        <taxon>Cnidaria</taxon>
        <taxon>Hydrozoa</taxon>
        <taxon>Hydroidolina</taxon>
        <taxon>Leptothecata</taxon>
        <taxon>Obeliida</taxon>
        <taxon>Clytiidae</taxon>
        <taxon>Clytia</taxon>
    </lineage>
</organism>
<dbReference type="InterPro" id="IPR005225">
    <property type="entry name" value="Small_GTP-bd"/>
</dbReference>